<feature type="DNA-binding region" description="OmpR/PhoB-type" evidence="9">
    <location>
        <begin position="150"/>
        <end position="252"/>
    </location>
</feature>
<comment type="caution">
    <text evidence="12">The sequence shown here is derived from an EMBL/GenBank/DDBJ whole genome shotgun (WGS) entry which is preliminary data.</text>
</comment>
<dbReference type="GO" id="GO:0005829">
    <property type="term" value="C:cytosol"/>
    <property type="evidence" value="ECO:0007669"/>
    <property type="project" value="TreeGrafter"/>
</dbReference>
<evidence type="ECO:0000256" key="5">
    <source>
        <dbReference type="ARBA" id="ARBA00023015"/>
    </source>
</evidence>
<dbReference type="InterPro" id="IPR001867">
    <property type="entry name" value="OmpR/PhoB-type_DNA-bd"/>
</dbReference>
<evidence type="ECO:0000256" key="8">
    <source>
        <dbReference type="PROSITE-ProRule" id="PRU00169"/>
    </source>
</evidence>
<dbReference type="GO" id="GO:0006355">
    <property type="term" value="P:regulation of DNA-templated transcription"/>
    <property type="evidence" value="ECO:0007669"/>
    <property type="project" value="InterPro"/>
</dbReference>
<dbReference type="SUPFAM" id="SSF46894">
    <property type="entry name" value="C-terminal effector domain of the bipartite response regulators"/>
    <property type="match status" value="1"/>
</dbReference>
<dbReference type="AlphaFoldDB" id="A0AAV5NN89"/>
<dbReference type="CDD" id="cd00383">
    <property type="entry name" value="trans_reg_C"/>
    <property type="match status" value="1"/>
</dbReference>
<dbReference type="Gene3D" id="6.10.250.690">
    <property type="match status" value="1"/>
</dbReference>
<dbReference type="GO" id="GO:0000976">
    <property type="term" value="F:transcription cis-regulatory region binding"/>
    <property type="evidence" value="ECO:0007669"/>
    <property type="project" value="TreeGrafter"/>
</dbReference>
<dbReference type="EMBL" id="BSNX01000012">
    <property type="protein sequence ID" value="GLQ72112.1"/>
    <property type="molecule type" value="Genomic_DNA"/>
</dbReference>
<evidence type="ECO:0008006" key="14">
    <source>
        <dbReference type="Google" id="ProtNLM"/>
    </source>
</evidence>
<keyword evidence="7" id="KW-0804">Transcription</keyword>
<proteinExistence type="predicted"/>
<dbReference type="SMART" id="SM00448">
    <property type="entry name" value="REC"/>
    <property type="match status" value="1"/>
</dbReference>
<dbReference type="Gene3D" id="1.10.10.10">
    <property type="entry name" value="Winged helix-like DNA-binding domain superfamily/Winged helix DNA-binding domain"/>
    <property type="match status" value="1"/>
</dbReference>
<dbReference type="InterPro" id="IPR011006">
    <property type="entry name" value="CheY-like_superfamily"/>
</dbReference>
<feature type="domain" description="Response regulatory" evidence="10">
    <location>
        <begin position="24"/>
        <end position="137"/>
    </location>
</feature>
<evidence type="ECO:0000256" key="1">
    <source>
        <dbReference type="ARBA" id="ARBA00004496"/>
    </source>
</evidence>
<keyword evidence="6 9" id="KW-0238">DNA-binding</keyword>
<keyword evidence="4" id="KW-0902">Two-component regulatory system</keyword>
<dbReference type="InterPro" id="IPR001789">
    <property type="entry name" value="Sig_transdc_resp-reg_receiver"/>
</dbReference>
<keyword evidence="5" id="KW-0805">Transcription regulation</keyword>
<evidence type="ECO:0000256" key="7">
    <source>
        <dbReference type="ARBA" id="ARBA00023163"/>
    </source>
</evidence>
<dbReference type="Gene3D" id="3.40.50.2300">
    <property type="match status" value="1"/>
</dbReference>
<dbReference type="InterPro" id="IPR039420">
    <property type="entry name" value="WalR-like"/>
</dbReference>
<evidence type="ECO:0000313" key="13">
    <source>
        <dbReference type="Proteomes" id="UP001156690"/>
    </source>
</evidence>
<evidence type="ECO:0000256" key="6">
    <source>
        <dbReference type="ARBA" id="ARBA00023125"/>
    </source>
</evidence>
<accession>A0AAV5NN89</accession>
<dbReference type="GO" id="GO:0000156">
    <property type="term" value="F:phosphorelay response regulator activity"/>
    <property type="evidence" value="ECO:0007669"/>
    <property type="project" value="TreeGrafter"/>
</dbReference>
<protein>
    <recommendedName>
        <fullName evidence="14">Response regulator transcription factor</fullName>
    </recommendedName>
</protein>
<dbReference type="PROSITE" id="PS50110">
    <property type="entry name" value="RESPONSE_REGULATORY"/>
    <property type="match status" value="1"/>
</dbReference>
<dbReference type="InterPro" id="IPR016032">
    <property type="entry name" value="Sig_transdc_resp-reg_C-effctor"/>
</dbReference>
<organism evidence="12 13">
    <name type="scientific">Vibrio penaeicida</name>
    <dbReference type="NCBI Taxonomy" id="104609"/>
    <lineage>
        <taxon>Bacteria</taxon>
        <taxon>Pseudomonadati</taxon>
        <taxon>Pseudomonadota</taxon>
        <taxon>Gammaproteobacteria</taxon>
        <taxon>Vibrionales</taxon>
        <taxon>Vibrionaceae</taxon>
        <taxon>Vibrio</taxon>
    </lineage>
</organism>
<dbReference type="SUPFAM" id="SSF52172">
    <property type="entry name" value="CheY-like"/>
    <property type="match status" value="1"/>
</dbReference>
<evidence type="ECO:0000256" key="9">
    <source>
        <dbReference type="PROSITE-ProRule" id="PRU01091"/>
    </source>
</evidence>
<name>A0AAV5NN89_9VIBR</name>
<feature type="domain" description="OmpR/PhoB-type" evidence="11">
    <location>
        <begin position="150"/>
        <end position="252"/>
    </location>
</feature>
<evidence type="ECO:0000256" key="2">
    <source>
        <dbReference type="ARBA" id="ARBA00022490"/>
    </source>
</evidence>
<dbReference type="PANTHER" id="PTHR48111:SF39">
    <property type="entry name" value="TRANSCRIPTIONAL REGULATORY PROTEIN CPXR"/>
    <property type="match status" value="1"/>
</dbReference>
<dbReference type="PROSITE" id="PS51755">
    <property type="entry name" value="OMPR_PHOB"/>
    <property type="match status" value="1"/>
</dbReference>
<dbReference type="RefSeq" id="WP_126609030.1">
    <property type="nucleotide sequence ID" value="NZ_AP025145.1"/>
</dbReference>
<keyword evidence="3 8" id="KW-0597">Phosphoprotein</keyword>
<evidence type="ECO:0000259" key="10">
    <source>
        <dbReference type="PROSITE" id="PS50110"/>
    </source>
</evidence>
<dbReference type="Pfam" id="PF00486">
    <property type="entry name" value="Trans_reg_C"/>
    <property type="match status" value="1"/>
</dbReference>
<dbReference type="GO" id="GO:0032993">
    <property type="term" value="C:protein-DNA complex"/>
    <property type="evidence" value="ECO:0007669"/>
    <property type="project" value="TreeGrafter"/>
</dbReference>
<evidence type="ECO:0000256" key="3">
    <source>
        <dbReference type="ARBA" id="ARBA00022553"/>
    </source>
</evidence>
<dbReference type="PANTHER" id="PTHR48111">
    <property type="entry name" value="REGULATOR OF RPOS"/>
    <property type="match status" value="1"/>
</dbReference>
<keyword evidence="2" id="KW-0963">Cytoplasm</keyword>
<dbReference type="SMART" id="SM00862">
    <property type="entry name" value="Trans_reg_C"/>
    <property type="match status" value="1"/>
</dbReference>
<keyword evidence="13" id="KW-1185">Reference proteome</keyword>
<evidence type="ECO:0000313" key="12">
    <source>
        <dbReference type="EMBL" id="GLQ72112.1"/>
    </source>
</evidence>
<evidence type="ECO:0000259" key="11">
    <source>
        <dbReference type="PROSITE" id="PS51755"/>
    </source>
</evidence>
<sequence>MFDAVNSFELSSAFESSTNEKEINLLLVEDDPDLNSQLSALLSSQQYNVTSFESGSAALECMKTSSFDLIVLDVDLPDVDGFELLNFVREHSSTPVIMLTAYGAEEHRIRGLQFGADDYISKPCSFTEICLRIEAILRRTQSRIKPISSSSQLTHEELVLNKYTQIVTVQAKEEPADVQLTPIQFKLLWTLAQNKGHVQSKPYLYQAVLDRDFCQYDRSLDMHLSRIRKKLVAEGMPSTRIKTVHGKGYLFV</sequence>
<comment type="subcellular location">
    <subcellularLocation>
        <location evidence="1">Cytoplasm</location>
    </subcellularLocation>
</comment>
<dbReference type="Proteomes" id="UP001156690">
    <property type="component" value="Unassembled WGS sequence"/>
</dbReference>
<evidence type="ECO:0000256" key="4">
    <source>
        <dbReference type="ARBA" id="ARBA00023012"/>
    </source>
</evidence>
<dbReference type="InterPro" id="IPR036388">
    <property type="entry name" value="WH-like_DNA-bd_sf"/>
</dbReference>
<feature type="modified residue" description="4-aspartylphosphate" evidence="8">
    <location>
        <position position="73"/>
    </location>
</feature>
<gene>
    <name evidence="12" type="ORF">GCM10007932_14720</name>
</gene>
<reference evidence="13" key="1">
    <citation type="journal article" date="2019" name="Int. J. Syst. Evol. Microbiol.">
        <title>The Global Catalogue of Microorganisms (GCM) 10K type strain sequencing project: providing services to taxonomists for standard genome sequencing and annotation.</title>
        <authorList>
            <consortium name="The Broad Institute Genomics Platform"/>
            <consortium name="The Broad Institute Genome Sequencing Center for Infectious Disease"/>
            <person name="Wu L."/>
            <person name="Ma J."/>
        </authorList>
    </citation>
    <scope>NUCLEOTIDE SEQUENCE [LARGE SCALE GENOMIC DNA]</scope>
    <source>
        <strain evidence="13">NBRC 15640</strain>
    </source>
</reference>
<dbReference type="Pfam" id="PF00072">
    <property type="entry name" value="Response_reg"/>
    <property type="match status" value="1"/>
</dbReference>